<keyword evidence="6 10" id="KW-0812">Transmembrane</keyword>
<evidence type="ECO:0000313" key="13">
    <source>
        <dbReference type="Proteomes" id="UP000306402"/>
    </source>
</evidence>
<dbReference type="InterPro" id="IPR037682">
    <property type="entry name" value="TonB_C"/>
</dbReference>
<comment type="subcellular location">
    <subcellularLocation>
        <location evidence="1">Cell inner membrane</location>
        <topology evidence="1">Single-pass membrane protein</topology>
        <orientation evidence="1">Periplasmic side</orientation>
    </subcellularLocation>
</comment>
<feature type="domain" description="TonB C-terminal" evidence="11">
    <location>
        <begin position="250"/>
        <end position="340"/>
    </location>
</feature>
<dbReference type="GO" id="GO:0015891">
    <property type="term" value="P:siderophore transport"/>
    <property type="evidence" value="ECO:0007669"/>
    <property type="project" value="InterPro"/>
</dbReference>
<evidence type="ECO:0000256" key="1">
    <source>
        <dbReference type="ARBA" id="ARBA00004383"/>
    </source>
</evidence>
<dbReference type="Gene3D" id="3.30.1150.10">
    <property type="match status" value="1"/>
</dbReference>
<dbReference type="InterPro" id="IPR006260">
    <property type="entry name" value="TonB/TolA_C"/>
</dbReference>
<gene>
    <name evidence="12" type="ORF">FEN17_17655</name>
</gene>
<evidence type="ECO:0000256" key="3">
    <source>
        <dbReference type="ARBA" id="ARBA00022448"/>
    </source>
</evidence>
<dbReference type="PRINTS" id="PR01374">
    <property type="entry name" value="TONBPROTEIN"/>
</dbReference>
<evidence type="ECO:0000256" key="8">
    <source>
        <dbReference type="ARBA" id="ARBA00022989"/>
    </source>
</evidence>
<evidence type="ECO:0000256" key="7">
    <source>
        <dbReference type="ARBA" id="ARBA00022927"/>
    </source>
</evidence>
<dbReference type="GO" id="GO:0030288">
    <property type="term" value="C:outer membrane-bounded periplasmic space"/>
    <property type="evidence" value="ECO:0007669"/>
    <property type="project" value="InterPro"/>
</dbReference>
<sequence length="340" mass="37709">MKRLQKDRIDLINEYLKSNKLDPELLPEILDHLACEAEERLWDGKPFDQIFNNMKDFADGQTLLDLSVDHKNLLAMEKSLNDIVFEGRNKLYGAYDLRKSYGQTIQRSVIIGVTLFLLIVMFPNLYARLVPDPKPDDIAYVVEAAPLDIREMIEKPPVEEVQPAPEPKTVRSLTPEVLPDEQVPEENLPPVLEELENAQPAAKTLDGVEDISIIVPPAPEAASAKPAIAEVEVKKDEVFLNVEQAPAYKGGVEAMSAFLQKNLKYPSKAASAGIQGRVFVQFTVGSDGKVESATALKGIGFGCDEEALRVVKLMPNWIPGRQAGVPVRVRFTLPIAFQLN</sequence>
<dbReference type="RefSeq" id="WP_138366639.1">
    <property type="nucleotide sequence ID" value="NZ_VCEJ01000004.1"/>
</dbReference>
<dbReference type="InterPro" id="IPR051045">
    <property type="entry name" value="TonB-dependent_transducer"/>
</dbReference>
<keyword evidence="7" id="KW-0653">Protein transport</keyword>
<dbReference type="GO" id="GO:0031992">
    <property type="term" value="F:energy transducer activity"/>
    <property type="evidence" value="ECO:0007669"/>
    <property type="project" value="InterPro"/>
</dbReference>
<keyword evidence="9 10" id="KW-0472">Membrane</keyword>
<keyword evidence="3" id="KW-0813">Transport</keyword>
<keyword evidence="5" id="KW-0997">Cell inner membrane</keyword>
<keyword evidence="13" id="KW-1185">Reference proteome</keyword>
<keyword evidence="8 10" id="KW-1133">Transmembrane helix</keyword>
<evidence type="ECO:0000256" key="6">
    <source>
        <dbReference type="ARBA" id="ARBA00022692"/>
    </source>
</evidence>
<keyword evidence="4" id="KW-1003">Cell membrane</keyword>
<dbReference type="SUPFAM" id="SSF74653">
    <property type="entry name" value="TolA/TonB C-terminal domain"/>
    <property type="match status" value="1"/>
</dbReference>
<dbReference type="GO" id="GO:0098797">
    <property type="term" value="C:plasma membrane protein complex"/>
    <property type="evidence" value="ECO:0007669"/>
    <property type="project" value="TreeGrafter"/>
</dbReference>
<dbReference type="PANTHER" id="PTHR33446:SF2">
    <property type="entry name" value="PROTEIN TONB"/>
    <property type="match status" value="1"/>
</dbReference>
<dbReference type="OrthoDB" id="9812355at2"/>
<dbReference type="AlphaFoldDB" id="A0A5R9KYN5"/>
<evidence type="ECO:0000256" key="2">
    <source>
        <dbReference type="ARBA" id="ARBA00006555"/>
    </source>
</evidence>
<proteinExistence type="inferred from homology"/>
<reference evidence="12 13" key="1">
    <citation type="submission" date="2019-05" db="EMBL/GenBank/DDBJ databases">
        <authorList>
            <person name="Qu J.-H."/>
        </authorList>
    </citation>
    <scope>NUCLEOTIDE SEQUENCE [LARGE SCALE GENOMIC DNA]</scope>
    <source>
        <strain evidence="12 13">T17</strain>
    </source>
</reference>
<dbReference type="PANTHER" id="PTHR33446">
    <property type="entry name" value="PROTEIN TONB-RELATED"/>
    <property type="match status" value="1"/>
</dbReference>
<evidence type="ECO:0000313" key="12">
    <source>
        <dbReference type="EMBL" id="TLV01268.1"/>
    </source>
</evidence>
<comment type="similarity">
    <text evidence="2">Belongs to the TonB family.</text>
</comment>
<dbReference type="GO" id="GO:0055085">
    <property type="term" value="P:transmembrane transport"/>
    <property type="evidence" value="ECO:0007669"/>
    <property type="project" value="InterPro"/>
</dbReference>
<protein>
    <submittedName>
        <fullName evidence="12">Energy transducer TonB</fullName>
    </submittedName>
</protein>
<evidence type="ECO:0000256" key="9">
    <source>
        <dbReference type="ARBA" id="ARBA00023136"/>
    </source>
</evidence>
<dbReference type="InterPro" id="IPR003538">
    <property type="entry name" value="TonB"/>
</dbReference>
<evidence type="ECO:0000256" key="5">
    <source>
        <dbReference type="ARBA" id="ARBA00022519"/>
    </source>
</evidence>
<dbReference type="NCBIfam" id="TIGR01352">
    <property type="entry name" value="tonB_Cterm"/>
    <property type="match status" value="1"/>
</dbReference>
<dbReference type="Pfam" id="PF03544">
    <property type="entry name" value="TonB_C"/>
    <property type="match status" value="1"/>
</dbReference>
<evidence type="ECO:0000256" key="4">
    <source>
        <dbReference type="ARBA" id="ARBA00022475"/>
    </source>
</evidence>
<dbReference type="Proteomes" id="UP000306402">
    <property type="component" value="Unassembled WGS sequence"/>
</dbReference>
<dbReference type="GO" id="GO:0015031">
    <property type="term" value="P:protein transport"/>
    <property type="evidence" value="ECO:0007669"/>
    <property type="project" value="UniProtKB-KW"/>
</dbReference>
<name>A0A5R9KYN5_9BACT</name>
<dbReference type="PROSITE" id="PS52015">
    <property type="entry name" value="TONB_CTD"/>
    <property type="match status" value="1"/>
</dbReference>
<feature type="transmembrane region" description="Helical" evidence="10">
    <location>
        <begin position="108"/>
        <end position="126"/>
    </location>
</feature>
<accession>A0A5R9KYN5</accession>
<comment type="caution">
    <text evidence="12">The sequence shown here is derived from an EMBL/GenBank/DDBJ whole genome shotgun (WGS) entry which is preliminary data.</text>
</comment>
<organism evidence="12 13">
    <name type="scientific">Dyadobacter luticola</name>
    <dbReference type="NCBI Taxonomy" id="1979387"/>
    <lineage>
        <taxon>Bacteria</taxon>
        <taxon>Pseudomonadati</taxon>
        <taxon>Bacteroidota</taxon>
        <taxon>Cytophagia</taxon>
        <taxon>Cytophagales</taxon>
        <taxon>Spirosomataceae</taxon>
        <taxon>Dyadobacter</taxon>
    </lineage>
</organism>
<evidence type="ECO:0000259" key="11">
    <source>
        <dbReference type="PROSITE" id="PS52015"/>
    </source>
</evidence>
<dbReference type="EMBL" id="VCEJ01000004">
    <property type="protein sequence ID" value="TLV01268.1"/>
    <property type="molecule type" value="Genomic_DNA"/>
</dbReference>
<evidence type="ECO:0000256" key="10">
    <source>
        <dbReference type="SAM" id="Phobius"/>
    </source>
</evidence>